<dbReference type="Proteomes" id="UP000607653">
    <property type="component" value="Unassembled WGS sequence"/>
</dbReference>
<dbReference type="InterPro" id="IPR011989">
    <property type="entry name" value="ARM-like"/>
</dbReference>
<dbReference type="Gene3D" id="1.25.10.10">
    <property type="entry name" value="Leucine-rich Repeat Variant"/>
    <property type="match status" value="1"/>
</dbReference>
<reference evidence="1 2" key="1">
    <citation type="journal article" date="2020" name="Mol. Biol. Evol.">
        <title>Distinct Expression and Methylation Patterns for Genes with Different Fates following a Single Whole-Genome Duplication in Flowering Plants.</title>
        <authorList>
            <person name="Shi T."/>
            <person name="Rahmani R.S."/>
            <person name="Gugger P.F."/>
            <person name="Wang M."/>
            <person name="Li H."/>
            <person name="Zhang Y."/>
            <person name="Li Z."/>
            <person name="Wang Q."/>
            <person name="Van de Peer Y."/>
            <person name="Marchal K."/>
            <person name="Chen J."/>
        </authorList>
    </citation>
    <scope>NUCLEOTIDE SEQUENCE [LARGE SCALE GENOMIC DNA]</scope>
    <source>
        <tissue evidence="1">Leaf</tissue>
    </source>
</reference>
<dbReference type="PANTHER" id="PTHR46700:SF1">
    <property type="entry name" value="ARM REPEAT SUPERFAMILY PROTEIN"/>
    <property type="match status" value="1"/>
</dbReference>
<proteinExistence type="predicted"/>
<dbReference type="InterPro" id="IPR000225">
    <property type="entry name" value="Armadillo"/>
</dbReference>
<evidence type="ECO:0000313" key="1">
    <source>
        <dbReference type="EMBL" id="DAD36371.1"/>
    </source>
</evidence>
<dbReference type="PANTHER" id="PTHR46700">
    <property type="entry name" value="ARM REPEAT SUPERFAMILY PROTEIN"/>
    <property type="match status" value="1"/>
</dbReference>
<evidence type="ECO:0000313" key="2">
    <source>
        <dbReference type="Proteomes" id="UP000607653"/>
    </source>
</evidence>
<organism evidence="1 2">
    <name type="scientific">Nelumbo nucifera</name>
    <name type="common">Sacred lotus</name>
    <dbReference type="NCBI Taxonomy" id="4432"/>
    <lineage>
        <taxon>Eukaryota</taxon>
        <taxon>Viridiplantae</taxon>
        <taxon>Streptophyta</taxon>
        <taxon>Embryophyta</taxon>
        <taxon>Tracheophyta</taxon>
        <taxon>Spermatophyta</taxon>
        <taxon>Magnoliopsida</taxon>
        <taxon>Proteales</taxon>
        <taxon>Nelumbonaceae</taxon>
        <taxon>Nelumbo</taxon>
    </lineage>
</organism>
<sequence length="99" mass="11317">MDVRRLEKEDTEARATLAMLGAIPPLVGMLDSSDLDFQIASLYALLNLGTGNDTYDSLCFSSQQIRFSVTNLRFFQNFIDQVCLISFYFFQDLSLLRLF</sequence>
<dbReference type="Pfam" id="PF00514">
    <property type="entry name" value="Arm"/>
    <property type="match status" value="1"/>
</dbReference>
<dbReference type="EMBL" id="DUZY01000004">
    <property type="protein sequence ID" value="DAD36371.1"/>
    <property type="molecule type" value="Genomic_DNA"/>
</dbReference>
<dbReference type="SUPFAM" id="SSF48371">
    <property type="entry name" value="ARM repeat"/>
    <property type="match status" value="1"/>
</dbReference>
<keyword evidence="2" id="KW-1185">Reference proteome</keyword>
<gene>
    <name evidence="1" type="ORF">HUJ06_007012</name>
</gene>
<name>A0A822YXY6_NELNU</name>
<dbReference type="AlphaFoldDB" id="A0A822YXY6"/>
<protein>
    <submittedName>
        <fullName evidence="1">Uncharacterized protein</fullName>
    </submittedName>
</protein>
<dbReference type="InterPro" id="IPR016024">
    <property type="entry name" value="ARM-type_fold"/>
</dbReference>
<accession>A0A822YXY6</accession>
<comment type="caution">
    <text evidence="1">The sequence shown here is derived from an EMBL/GenBank/DDBJ whole genome shotgun (WGS) entry which is preliminary data.</text>
</comment>